<dbReference type="GO" id="GO:0010507">
    <property type="term" value="P:negative regulation of autophagy"/>
    <property type="evidence" value="ECO:0007669"/>
    <property type="project" value="TreeGrafter"/>
</dbReference>
<dbReference type="Gene3D" id="3.30.450.190">
    <property type="match status" value="1"/>
</dbReference>
<protein>
    <submittedName>
        <fullName evidence="8">Ras-related GTP-binding protein A</fullName>
    </submittedName>
</protein>
<accession>A0AAV7JDN9</accession>
<dbReference type="GO" id="GO:0005764">
    <property type="term" value="C:lysosome"/>
    <property type="evidence" value="ECO:0007669"/>
    <property type="project" value="TreeGrafter"/>
</dbReference>
<organism evidence="8 9">
    <name type="scientific">Oopsacas minuta</name>
    <dbReference type="NCBI Taxonomy" id="111878"/>
    <lineage>
        <taxon>Eukaryota</taxon>
        <taxon>Metazoa</taxon>
        <taxon>Porifera</taxon>
        <taxon>Hexactinellida</taxon>
        <taxon>Hexasterophora</taxon>
        <taxon>Lyssacinosida</taxon>
        <taxon>Leucopsacidae</taxon>
        <taxon>Oopsacas</taxon>
    </lineage>
</organism>
<evidence type="ECO:0000313" key="9">
    <source>
        <dbReference type="Proteomes" id="UP001165289"/>
    </source>
</evidence>
<evidence type="ECO:0000256" key="2">
    <source>
        <dbReference type="ARBA" id="ARBA00007756"/>
    </source>
</evidence>
<dbReference type="EMBL" id="JAKMXF010000354">
    <property type="protein sequence ID" value="KAI6646579.1"/>
    <property type="molecule type" value="Genomic_DNA"/>
</dbReference>
<evidence type="ECO:0000313" key="8">
    <source>
        <dbReference type="EMBL" id="KAI6646579.1"/>
    </source>
</evidence>
<dbReference type="InterPro" id="IPR039397">
    <property type="entry name" value="RagA/B"/>
</dbReference>
<dbReference type="AlphaFoldDB" id="A0AAV7JDN9"/>
<dbReference type="InterPro" id="IPR027417">
    <property type="entry name" value="P-loop_NTPase"/>
</dbReference>
<dbReference type="FunFam" id="3.40.50.300:FF:000488">
    <property type="entry name" value="Small monomeric GTPase (Gtr1)"/>
    <property type="match status" value="1"/>
</dbReference>
<evidence type="ECO:0000256" key="3">
    <source>
        <dbReference type="ARBA" id="ARBA00022490"/>
    </source>
</evidence>
<evidence type="ECO:0000256" key="6">
    <source>
        <dbReference type="ARBA" id="ARBA00049117"/>
    </source>
</evidence>
<dbReference type="GO" id="GO:0005525">
    <property type="term" value="F:GTP binding"/>
    <property type="evidence" value="ECO:0007669"/>
    <property type="project" value="UniProtKB-UniRule"/>
</dbReference>
<keyword evidence="5 7" id="KW-0342">GTP-binding</keyword>
<reference evidence="8 9" key="1">
    <citation type="journal article" date="2023" name="BMC Biol.">
        <title>The compact genome of the sponge Oopsacas minuta (Hexactinellida) is lacking key metazoan core genes.</title>
        <authorList>
            <person name="Santini S."/>
            <person name="Schenkelaars Q."/>
            <person name="Jourda C."/>
            <person name="Duchesne M."/>
            <person name="Belahbib H."/>
            <person name="Rocher C."/>
            <person name="Selva M."/>
            <person name="Riesgo A."/>
            <person name="Vervoort M."/>
            <person name="Leys S.P."/>
            <person name="Kodjabachian L."/>
            <person name="Le Bivic A."/>
            <person name="Borchiellini C."/>
            <person name="Claverie J.M."/>
            <person name="Renard E."/>
        </authorList>
    </citation>
    <scope>NUCLEOTIDE SEQUENCE [LARGE SCALE GENOMIC DNA]</scope>
    <source>
        <strain evidence="8">SPO-2</strain>
    </source>
</reference>
<dbReference type="SUPFAM" id="SSF52540">
    <property type="entry name" value="P-loop containing nucleoside triphosphate hydrolases"/>
    <property type="match status" value="1"/>
</dbReference>
<comment type="catalytic activity">
    <reaction evidence="6">
        <text>GTP + H2O = GDP + phosphate + H(+)</text>
        <dbReference type="Rhea" id="RHEA:19669"/>
        <dbReference type="ChEBI" id="CHEBI:15377"/>
        <dbReference type="ChEBI" id="CHEBI:15378"/>
        <dbReference type="ChEBI" id="CHEBI:37565"/>
        <dbReference type="ChEBI" id="CHEBI:43474"/>
        <dbReference type="ChEBI" id="CHEBI:58189"/>
    </reaction>
    <physiologicalReaction direction="left-to-right" evidence="6">
        <dbReference type="Rhea" id="RHEA:19670"/>
    </physiologicalReaction>
</comment>
<dbReference type="NCBIfam" id="TIGR00231">
    <property type="entry name" value="small_GTP"/>
    <property type="match status" value="1"/>
</dbReference>
<dbReference type="GO" id="GO:1904263">
    <property type="term" value="P:positive regulation of TORC1 signaling"/>
    <property type="evidence" value="ECO:0007669"/>
    <property type="project" value="TreeGrafter"/>
</dbReference>
<evidence type="ECO:0000256" key="1">
    <source>
        <dbReference type="ARBA" id="ARBA00004496"/>
    </source>
</evidence>
<dbReference type="Pfam" id="PF04670">
    <property type="entry name" value="Gtr1_RagA"/>
    <property type="match status" value="1"/>
</dbReference>
<name>A0AAV7JDN9_9METZ</name>
<dbReference type="PANTHER" id="PTHR11259:SF1">
    <property type="entry name" value="RAS-RELATED GTP-BINDING PROTEIN"/>
    <property type="match status" value="1"/>
</dbReference>
<comment type="similarity">
    <text evidence="2 7">Belongs to the GTR/RAG GTP-binding protein family.</text>
</comment>
<dbReference type="FunFam" id="3.30.450.190:FF:000002">
    <property type="entry name" value="Ras-related GTP-binding protein A"/>
    <property type="match status" value="1"/>
</dbReference>
<evidence type="ECO:0000256" key="4">
    <source>
        <dbReference type="ARBA" id="ARBA00022741"/>
    </source>
</evidence>
<keyword evidence="3" id="KW-0963">Cytoplasm</keyword>
<evidence type="ECO:0000256" key="5">
    <source>
        <dbReference type="ARBA" id="ARBA00023134"/>
    </source>
</evidence>
<dbReference type="Proteomes" id="UP001165289">
    <property type="component" value="Unassembled WGS sequence"/>
</dbReference>
<dbReference type="PANTHER" id="PTHR11259">
    <property type="entry name" value="RAS-RELATED GTP BINDING RAG/GTR YEAST"/>
    <property type="match status" value="1"/>
</dbReference>
<evidence type="ECO:0000256" key="7">
    <source>
        <dbReference type="RuleBase" id="RU367014"/>
    </source>
</evidence>
<dbReference type="GO" id="GO:0003924">
    <property type="term" value="F:GTPase activity"/>
    <property type="evidence" value="ECO:0007669"/>
    <property type="project" value="TreeGrafter"/>
</dbReference>
<comment type="subcellular location">
    <subcellularLocation>
        <location evidence="1">Cytoplasm</location>
    </subcellularLocation>
</comment>
<comment type="caution">
    <text evidence="8">The sequence shown here is derived from an EMBL/GenBank/DDBJ whole genome shotgun (WGS) entry which is preliminary data.</text>
</comment>
<dbReference type="GO" id="GO:0009267">
    <property type="term" value="P:cellular response to starvation"/>
    <property type="evidence" value="ECO:0007669"/>
    <property type="project" value="TreeGrafter"/>
</dbReference>
<gene>
    <name evidence="8" type="ORF">LOD99_12700</name>
</gene>
<keyword evidence="9" id="KW-1185">Reference proteome</keyword>
<dbReference type="CDD" id="cd11384">
    <property type="entry name" value="RagA_like"/>
    <property type="match status" value="1"/>
</dbReference>
<dbReference type="InterPro" id="IPR006762">
    <property type="entry name" value="Gtr1_RagA"/>
</dbReference>
<keyword evidence="4 7" id="KW-0547">Nucleotide-binding</keyword>
<dbReference type="InterPro" id="IPR005225">
    <property type="entry name" value="Small_GTP-bd"/>
</dbReference>
<sequence length="315" mass="36113">MGNKKKVLLMGKSGAGKTSMRSIIFANYVARDTRRLGPTMNVEHSYIRFLGTMVLNLWDCGGQPNYFDNYITPQREQIFKGAEVLIFVISVETKELQDDLRLYQSCLEALAHLSPEAKIVCLISKMDLIADEKREQEFSVRESEIKRRSLPLKVTCYPTSIWDESLYKAWSSIIYSLVPNIAKFESSLNMFADIMRADEVLLFEKATYLIIAHSVRRKHPDGHRFEKISNIIKQFKLNASRYVANLHTMRMEIINGDLKILLDMLTPNTAIMVVITDPLVYPAAISLNIQTARKHFEMLEKLDRAPAMQFGDPKV</sequence>
<dbReference type="Gene3D" id="3.40.50.300">
    <property type="entry name" value="P-loop containing nucleotide triphosphate hydrolases"/>
    <property type="match status" value="1"/>
</dbReference>
<dbReference type="GO" id="GO:0005634">
    <property type="term" value="C:nucleus"/>
    <property type="evidence" value="ECO:0007669"/>
    <property type="project" value="TreeGrafter"/>
</dbReference>
<dbReference type="GO" id="GO:1990131">
    <property type="term" value="C:Gtr1-Gtr2 GTPase complex"/>
    <property type="evidence" value="ECO:0007669"/>
    <property type="project" value="TreeGrafter"/>
</dbReference>
<proteinExistence type="inferred from homology"/>